<dbReference type="EMBL" id="CP011371">
    <property type="protein sequence ID" value="AKJ29371.1"/>
    <property type="molecule type" value="Genomic_DNA"/>
</dbReference>
<dbReference type="AlphaFoldDB" id="A0A0G3BPU9"/>
<protein>
    <submittedName>
        <fullName evidence="3">Sigma factor SigB regulation protein RsbQ</fullName>
    </submittedName>
</protein>
<dbReference type="KEGG" id="pbh:AAW51_2680"/>
<comment type="similarity">
    <text evidence="1">Belongs to the AB hydrolase superfamily.</text>
</comment>
<name>A0A0G3BPU9_9BURK</name>
<gene>
    <name evidence="3" type="ORF">AAW51_2680</name>
</gene>
<accession>A0A0G3BPU9</accession>
<evidence type="ECO:0000256" key="1">
    <source>
        <dbReference type="ARBA" id="ARBA00008645"/>
    </source>
</evidence>
<organism evidence="3 4">
    <name type="scientific">Caldimonas brevitalea</name>
    <dbReference type="NCBI Taxonomy" id="413882"/>
    <lineage>
        <taxon>Bacteria</taxon>
        <taxon>Pseudomonadati</taxon>
        <taxon>Pseudomonadota</taxon>
        <taxon>Betaproteobacteria</taxon>
        <taxon>Burkholderiales</taxon>
        <taxon>Sphaerotilaceae</taxon>
        <taxon>Caldimonas</taxon>
    </lineage>
</organism>
<feature type="domain" description="AB hydrolase-1" evidence="2">
    <location>
        <begin position="28"/>
        <end position="260"/>
    </location>
</feature>
<dbReference type="InterPro" id="IPR000073">
    <property type="entry name" value="AB_hydrolase_1"/>
</dbReference>
<dbReference type="SUPFAM" id="SSF53474">
    <property type="entry name" value="alpha/beta-Hydrolases"/>
    <property type="match status" value="1"/>
</dbReference>
<sequence length="281" mass="30553">MQGSGSAVLRDSVLARNNVQVRGHGDRTLVFAHGFGCDQNMWRFVAPAFESRYRIVLFDYVGCGRSDLGAFDAGRYDRLDGYAQDLLDVCDALDLQQATLIGHSVSAMIGVLAAVREPARFAELVMIGPSPRYLNDPPHYVGGFEREDLEGLLELMEHNYLGWAGALAPMVMGDTAGPGLTAELEHSFCSTDPVAARLFARATFYADNRADLARLDVPTLILQVSDDALAPVGVGEFMQRALPGSELHVLQGHGHCPHMSQPGETVAVLDDYLRRRHGGQA</sequence>
<evidence type="ECO:0000313" key="4">
    <source>
        <dbReference type="Proteomes" id="UP000035352"/>
    </source>
</evidence>
<evidence type="ECO:0000259" key="2">
    <source>
        <dbReference type="Pfam" id="PF00561"/>
    </source>
</evidence>
<proteinExistence type="inferred from homology"/>
<dbReference type="Proteomes" id="UP000035352">
    <property type="component" value="Chromosome"/>
</dbReference>
<dbReference type="InterPro" id="IPR029058">
    <property type="entry name" value="AB_hydrolase_fold"/>
</dbReference>
<dbReference type="PATRIC" id="fig|413882.6.peg.2794"/>
<keyword evidence="4" id="KW-1185">Reference proteome</keyword>
<dbReference type="PANTHER" id="PTHR43039">
    <property type="entry name" value="ESTERASE-RELATED"/>
    <property type="match status" value="1"/>
</dbReference>
<dbReference type="Pfam" id="PF00561">
    <property type="entry name" value="Abhydrolase_1"/>
    <property type="match status" value="1"/>
</dbReference>
<reference evidence="3 4" key="1">
    <citation type="submission" date="2015-05" db="EMBL/GenBank/DDBJ databases">
        <authorList>
            <person name="Tang B."/>
            <person name="Yu Y."/>
        </authorList>
    </citation>
    <scope>NUCLEOTIDE SEQUENCE [LARGE SCALE GENOMIC DNA]</scope>
    <source>
        <strain evidence="3 4">DSM 7029</strain>
    </source>
</reference>
<dbReference type="Gene3D" id="3.40.50.1820">
    <property type="entry name" value="alpha/beta hydrolase"/>
    <property type="match status" value="1"/>
</dbReference>
<evidence type="ECO:0000313" key="3">
    <source>
        <dbReference type="EMBL" id="AKJ29371.1"/>
    </source>
</evidence>
<dbReference type="PRINTS" id="PR00111">
    <property type="entry name" value="ABHYDROLASE"/>
</dbReference>
<dbReference type="RefSeq" id="WP_269465153.1">
    <property type="nucleotide sequence ID" value="NZ_CP011371.1"/>
</dbReference>
<dbReference type="STRING" id="413882.AAW51_2680"/>